<dbReference type="RefSeq" id="WP_349961391.1">
    <property type="nucleotide sequence ID" value="NZ_CP157962.1"/>
</dbReference>
<reference evidence="4" key="1">
    <citation type="submission" date="2024-06" db="EMBL/GenBank/DDBJ databases">
        <authorList>
            <person name="Li T."/>
            <person name="Gao R."/>
        </authorList>
    </citation>
    <scope>NUCLEOTIDE SEQUENCE</scope>
    <source>
        <strain evidence="4">ZPR3</strain>
        <plasmid evidence="4">unnamed2</plasmid>
    </source>
</reference>
<organism evidence="4">
    <name type="scientific">Rhizobium sp. ZPR3</name>
    <dbReference type="NCBI Taxonomy" id="3158967"/>
    <lineage>
        <taxon>Bacteria</taxon>
        <taxon>Pseudomonadati</taxon>
        <taxon>Pseudomonadota</taxon>
        <taxon>Alphaproteobacteria</taxon>
        <taxon>Hyphomicrobiales</taxon>
        <taxon>Rhizobiaceae</taxon>
        <taxon>Rhizobium/Agrobacterium group</taxon>
        <taxon>Rhizobium</taxon>
    </lineage>
</organism>
<sequence length="341" mass="35944">MTSIRLYRRHFLKLASVSPVILASLANAQDLSPPIDHGIGGTGNSLKSGDDHGIGGTGVFGTIERFGSIYVNGHRITYSADVPVYVDGIRANTRTMRLGQVVRVALAGSLTNPAASAIYITSEVTGRVESIDTDGLVVLSQRIELAPQTSLPKLKPGMIVSVHGIRKPDGVIVASLVERRSRRTHSLLRGVATNASGRLKIGDLTLDLPSDHLVGRRVVVDLADRSGDLRLLRVREEELIPGLNNGNISVETYAENDGHAVNLGIGITLSGAKAAHLASRSHVYLDLAISGGDFVSSPRQAEHLGPNPLQSKPQNEGPAPQDGPGHGAGPERSDGPGGQPR</sequence>
<keyword evidence="4" id="KW-0614">Plasmid</keyword>
<proteinExistence type="predicted"/>
<evidence type="ECO:0000256" key="1">
    <source>
        <dbReference type="SAM" id="MobiDB-lite"/>
    </source>
</evidence>
<dbReference type="InterPro" id="IPR043724">
    <property type="entry name" value="DUF5666"/>
</dbReference>
<keyword evidence="2" id="KW-0732">Signal</keyword>
<gene>
    <name evidence="4" type="ORF">ABM479_30700</name>
</gene>
<feature type="domain" description="DUF5666" evidence="3">
    <location>
        <begin position="125"/>
        <end position="178"/>
    </location>
</feature>
<protein>
    <submittedName>
        <fullName evidence="4">DUF5666 domain-containing protein</fullName>
    </submittedName>
</protein>
<feature type="chain" id="PRO_5043739386" evidence="2">
    <location>
        <begin position="29"/>
        <end position="341"/>
    </location>
</feature>
<dbReference type="Pfam" id="PF18914">
    <property type="entry name" value="DUF5666"/>
    <property type="match status" value="1"/>
</dbReference>
<evidence type="ECO:0000259" key="3">
    <source>
        <dbReference type="Pfam" id="PF18914"/>
    </source>
</evidence>
<dbReference type="EMBL" id="CP157962">
    <property type="protein sequence ID" value="XBT96619.1"/>
    <property type="molecule type" value="Genomic_DNA"/>
</dbReference>
<geneLocation type="plasmid" evidence="4">
    <name>unnamed2</name>
</geneLocation>
<name>A0AAU7S2A0_9HYPH</name>
<accession>A0AAU7S2A0</accession>
<feature type="signal peptide" evidence="2">
    <location>
        <begin position="1"/>
        <end position="28"/>
    </location>
</feature>
<evidence type="ECO:0000313" key="4">
    <source>
        <dbReference type="EMBL" id="XBT96619.1"/>
    </source>
</evidence>
<dbReference type="AlphaFoldDB" id="A0AAU7S2A0"/>
<evidence type="ECO:0000256" key="2">
    <source>
        <dbReference type="SAM" id="SignalP"/>
    </source>
</evidence>
<feature type="region of interest" description="Disordered" evidence="1">
    <location>
        <begin position="297"/>
        <end position="341"/>
    </location>
</feature>